<dbReference type="PANTHER" id="PTHR30383:SF5">
    <property type="entry name" value="SGNH HYDROLASE-TYPE ESTERASE DOMAIN-CONTAINING PROTEIN"/>
    <property type="match status" value="1"/>
</dbReference>
<feature type="chain" id="PRO_5016417662" evidence="1">
    <location>
        <begin position="26"/>
        <end position="467"/>
    </location>
</feature>
<accession>A0A316AIW6</accession>
<dbReference type="Pfam" id="PF13472">
    <property type="entry name" value="Lipase_GDSL_2"/>
    <property type="match status" value="1"/>
</dbReference>
<gene>
    <name evidence="3" type="ORF">CLV98_106217</name>
</gene>
<dbReference type="OrthoDB" id="9774205at2"/>
<organism evidence="3 4">
    <name type="scientific">Dyadobacter jejuensis</name>
    <dbReference type="NCBI Taxonomy" id="1082580"/>
    <lineage>
        <taxon>Bacteria</taxon>
        <taxon>Pseudomonadati</taxon>
        <taxon>Bacteroidota</taxon>
        <taxon>Cytophagia</taxon>
        <taxon>Cytophagales</taxon>
        <taxon>Spirosomataceae</taxon>
        <taxon>Dyadobacter</taxon>
    </lineage>
</organism>
<reference evidence="3 4" key="1">
    <citation type="submission" date="2018-03" db="EMBL/GenBank/DDBJ databases">
        <title>Genomic Encyclopedia of Archaeal and Bacterial Type Strains, Phase II (KMG-II): from individual species to whole genera.</title>
        <authorList>
            <person name="Goeker M."/>
        </authorList>
    </citation>
    <scope>NUCLEOTIDE SEQUENCE [LARGE SCALE GENOMIC DNA]</scope>
    <source>
        <strain evidence="3 4">DSM 100346</strain>
    </source>
</reference>
<dbReference type="EMBL" id="QGDT01000006">
    <property type="protein sequence ID" value="PWJ57745.1"/>
    <property type="molecule type" value="Genomic_DNA"/>
</dbReference>
<evidence type="ECO:0000313" key="4">
    <source>
        <dbReference type="Proteomes" id="UP000245880"/>
    </source>
</evidence>
<proteinExistence type="predicted"/>
<dbReference type="InterPro" id="IPR051532">
    <property type="entry name" value="Ester_Hydrolysis_Enzymes"/>
</dbReference>
<dbReference type="GO" id="GO:0004622">
    <property type="term" value="F:phosphatidylcholine lysophospholipase activity"/>
    <property type="evidence" value="ECO:0007669"/>
    <property type="project" value="TreeGrafter"/>
</dbReference>
<dbReference type="PANTHER" id="PTHR30383">
    <property type="entry name" value="THIOESTERASE 1/PROTEASE 1/LYSOPHOSPHOLIPASE L1"/>
    <property type="match status" value="1"/>
</dbReference>
<dbReference type="AlphaFoldDB" id="A0A316AIW6"/>
<comment type="caution">
    <text evidence="3">The sequence shown here is derived from an EMBL/GenBank/DDBJ whole genome shotgun (WGS) entry which is preliminary data.</text>
</comment>
<evidence type="ECO:0000259" key="2">
    <source>
        <dbReference type="Pfam" id="PF13472"/>
    </source>
</evidence>
<dbReference type="InterPro" id="IPR036514">
    <property type="entry name" value="SGNH_hydro_sf"/>
</dbReference>
<feature type="signal peptide" evidence="1">
    <location>
        <begin position="1"/>
        <end position="25"/>
    </location>
</feature>
<evidence type="ECO:0000256" key="1">
    <source>
        <dbReference type="SAM" id="SignalP"/>
    </source>
</evidence>
<dbReference type="SUPFAM" id="SSF52266">
    <property type="entry name" value="SGNH hydrolase"/>
    <property type="match status" value="1"/>
</dbReference>
<dbReference type="CDD" id="cd01834">
    <property type="entry name" value="SGNH_hydrolase_like_2"/>
    <property type="match status" value="1"/>
</dbReference>
<dbReference type="Proteomes" id="UP000245880">
    <property type="component" value="Unassembled WGS sequence"/>
</dbReference>
<dbReference type="InterPro" id="IPR013830">
    <property type="entry name" value="SGNH_hydro"/>
</dbReference>
<keyword evidence="4" id="KW-1185">Reference proteome</keyword>
<sequence length="467" mass="53247">MKYIFKRTLFRIAVLLFLVPVQVFSQNKTEPIFKDGDTVCFVGNSITNNALFYNYINLFYATRYPERKVKFVNCGISGDVTQGILNRMDSDILVHNPSWSVLMIGMNDVSRSLYAKSRQNEPGIKEKQAQALDKYRKNLELVVARLLENGRKVIIENPTIYDQTGDLPTENFFGVNEALRKCADYGEELAKKYQLPTVDYWTTLLEVNKKVQEKDKTATIIGNDRVHPGSPGHLIMAYEFLKSTGASPYVSKMVVHKKAAKRNSNSLNCTIENVAYSKNGLQFEAKEEALPFPVGQDALAALSLVPFTDRLNQEILQVEDLATGEYDLLIDQVLVGTYPSQELKKGVNLALENKTPQYQRAAKIRDLYAEYRRNQLKYRNIVSIEIHHLTDSLKTAPMDQREAALTKRLNDKYEEGTGTYQYHKSQYKSYLENKLNESTIKAALTDLVTEVYASNKPVTHTYELVRK</sequence>
<keyword evidence="1" id="KW-0732">Signal</keyword>
<protein>
    <submittedName>
        <fullName evidence="3">Lysophospholipase L1-like esterase</fullName>
    </submittedName>
</protein>
<name>A0A316AIW6_9BACT</name>
<evidence type="ECO:0000313" key="3">
    <source>
        <dbReference type="EMBL" id="PWJ57745.1"/>
    </source>
</evidence>
<feature type="domain" description="SGNH hydrolase-type esterase" evidence="2">
    <location>
        <begin position="41"/>
        <end position="233"/>
    </location>
</feature>
<dbReference type="RefSeq" id="WP_109674889.1">
    <property type="nucleotide sequence ID" value="NZ_QGDT01000006.1"/>
</dbReference>
<dbReference type="Gene3D" id="3.40.50.1110">
    <property type="entry name" value="SGNH hydrolase"/>
    <property type="match status" value="1"/>
</dbReference>